<proteinExistence type="predicted"/>
<evidence type="ECO:0000313" key="2">
    <source>
        <dbReference type="EMBL" id="CCJ50701.1"/>
    </source>
</evidence>
<feature type="region of interest" description="Disordered" evidence="1">
    <location>
        <begin position="224"/>
        <end position="243"/>
    </location>
</feature>
<dbReference type="Gene3D" id="1.10.10.10">
    <property type="entry name" value="Winged helix-like DNA-binding domain superfamily/Winged helix DNA-binding domain"/>
    <property type="match status" value="1"/>
</dbReference>
<accession>K0MLG6</accession>
<dbReference type="KEGG" id="bpar:BN117_3368"/>
<gene>
    <name evidence="2" type="ordered locus">BN117_3368</name>
</gene>
<protein>
    <submittedName>
        <fullName evidence="2">Uncharacterized protein</fullName>
    </submittedName>
</protein>
<dbReference type="InterPro" id="IPR036388">
    <property type="entry name" value="WH-like_DNA-bd_sf"/>
</dbReference>
<dbReference type="SUPFAM" id="SSF46785">
    <property type="entry name" value="Winged helix' DNA-binding domain"/>
    <property type="match status" value="1"/>
</dbReference>
<dbReference type="InterPro" id="IPR036390">
    <property type="entry name" value="WH_DNA-bd_sf"/>
</dbReference>
<dbReference type="Proteomes" id="UP000008035">
    <property type="component" value="Chromosome"/>
</dbReference>
<evidence type="ECO:0000256" key="1">
    <source>
        <dbReference type="SAM" id="MobiDB-lite"/>
    </source>
</evidence>
<reference evidence="2 3" key="1">
    <citation type="journal article" date="2012" name="BMC Genomics">
        <title>Comparative genomics of the classical Bordetella subspecies: the evolution and exchange of virulence-associated diversity amongst closely related pathogens.</title>
        <authorList>
            <person name="Park J."/>
            <person name="Zhang Y."/>
            <person name="Buboltz A.M."/>
            <person name="Zhang X."/>
            <person name="Schuster S.C."/>
            <person name="Ahuja U."/>
            <person name="Liu M."/>
            <person name="Miller J.F."/>
            <person name="Sebaihia M."/>
            <person name="Bentley S.D."/>
            <person name="Parkhill J."/>
            <person name="Harvill E.T."/>
        </authorList>
    </citation>
    <scope>NUCLEOTIDE SEQUENCE [LARGE SCALE GENOMIC DNA]</scope>
    <source>
        <strain evidence="2 3">Bpp5</strain>
    </source>
</reference>
<evidence type="ECO:0000313" key="3">
    <source>
        <dbReference type="Proteomes" id="UP000008035"/>
    </source>
</evidence>
<organism evidence="2 3">
    <name type="scientific">Bordetella parapertussis (strain Bpp5)</name>
    <dbReference type="NCBI Taxonomy" id="1208660"/>
    <lineage>
        <taxon>Bacteria</taxon>
        <taxon>Pseudomonadati</taxon>
        <taxon>Pseudomonadota</taxon>
        <taxon>Betaproteobacteria</taxon>
        <taxon>Burkholderiales</taxon>
        <taxon>Alcaligenaceae</taxon>
        <taxon>Bordetella</taxon>
    </lineage>
</organism>
<sequence length="243" mass="26449">MSDQSASVSTHWVPHQPAERILMTLKTRGPQGIAAIAEVLDVTAEAVRQQMARLQVEGLVDAETRSAGRGRPTQIWRLTQAGHARFPDMHAEMTVQMLGAVRQVFGESGIDKLIGAREASMRASYAEAMQGADGLRERLERLVAVRSREGYMAELVATDDGYLLVENHCPICAAAQACMAFCRSELDLFREIIGPQARVERAEHILAGARRCAYTVRPLRQAARQRAPAAAPPGSAPALSRPA</sequence>
<dbReference type="RefSeq" id="WP_015040262.1">
    <property type="nucleotide sequence ID" value="NC_018828.1"/>
</dbReference>
<name>K0MLG6_BORPB</name>
<dbReference type="AlphaFoldDB" id="K0MLG6"/>
<dbReference type="EMBL" id="HE965803">
    <property type="protein sequence ID" value="CCJ50701.1"/>
    <property type="molecule type" value="Genomic_DNA"/>
</dbReference>
<dbReference type="HOGENOM" id="CLU_078469_2_0_4"/>